<dbReference type="FunFam" id="1.10.540.10:FF:000006">
    <property type="entry name" value="Acyl-coenzyme A oxidase"/>
    <property type="match status" value="1"/>
</dbReference>
<keyword evidence="3" id="KW-0285">Flavoprotein</keyword>
<dbReference type="GO" id="GO:0005504">
    <property type="term" value="F:fatty acid binding"/>
    <property type="evidence" value="ECO:0007669"/>
    <property type="project" value="TreeGrafter"/>
</dbReference>
<comment type="pathway">
    <text evidence="2">Lipid metabolism; peroxisomal fatty acid beta-oxidation.</text>
</comment>
<gene>
    <name evidence="6" type="primary">CG5009</name>
    <name evidence="6" type="ORF">CEXT_467911</name>
</gene>
<dbReference type="InterPro" id="IPR029320">
    <property type="entry name" value="Acyl-CoA_ox_N"/>
</dbReference>
<dbReference type="InterPro" id="IPR046373">
    <property type="entry name" value="Acyl-CoA_Oxase/DH_mid-dom_sf"/>
</dbReference>
<dbReference type="PANTHER" id="PTHR10909">
    <property type="entry name" value="ELECTRON TRANSPORT OXIDOREDUCTASE"/>
    <property type="match status" value="1"/>
</dbReference>
<evidence type="ECO:0000256" key="1">
    <source>
        <dbReference type="ARBA" id="ARBA00001974"/>
    </source>
</evidence>
<dbReference type="EMBL" id="BPLR01013730">
    <property type="protein sequence ID" value="GIY63368.1"/>
    <property type="molecule type" value="Genomic_DNA"/>
</dbReference>
<sequence length="191" mass="21713">MGSHKINKDLVKERQNASFDVVELTNLLDGNKEKTDRRKELEYLFYNDPAVQDSVPVDYLTHSQIYDDALRKSLHIFHKAMELADPQEILSIADAILQEASPLTVHFVMFIPTLMGLATEEQQAKWLPDALEMKIIGSYAQTELGHVGKTANFAIVLAQLYTKGKCHGLHPFMVQIRSRENHEPLQVKLCI</sequence>
<dbReference type="Gene3D" id="1.10.540.10">
    <property type="entry name" value="Acyl-CoA dehydrogenase/oxidase, N-terminal domain"/>
    <property type="match status" value="1"/>
</dbReference>
<dbReference type="InterPro" id="IPR009100">
    <property type="entry name" value="AcylCoA_DH/oxidase_NM_dom_sf"/>
</dbReference>
<keyword evidence="4" id="KW-0274">FAD</keyword>
<keyword evidence="7" id="KW-1185">Reference proteome</keyword>
<dbReference type="GO" id="GO:0033540">
    <property type="term" value="P:fatty acid beta-oxidation using acyl-CoA oxidase"/>
    <property type="evidence" value="ECO:0007669"/>
    <property type="project" value="TreeGrafter"/>
</dbReference>
<organism evidence="6 7">
    <name type="scientific">Caerostris extrusa</name>
    <name type="common">Bark spider</name>
    <name type="synonym">Caerostris bankana</name>
    <dbReference type="NCBI Taxonomy" id="172846"/>
    <lineage>
        <taxon>Eukaryota</taxon>
        <taxon>Metazoa</taxon>
        <taxon>Ecdysozoa</taxon>
        <taxon>Arthropoda</taxon>
        <taxon>Chelicerata</taxon>
        <taxon>Arachnida</taxon>
        <taxon>Araneae</taxon>
        <taxon>Araneomorphae</taxon>
        <taxon>Entelegynae</taxon>
        <taxon>Araneoidea</taxon>
        <taxon>Araneidae</taxon>
        <taxon>Caerostris</taxon>
    </lineage>
</organism>
<dbReference type="InterPro" id="IPR012258">
    <property type="entry name" value="Acyl-CoA_oxidase"/>
</dbReference>
<dbReference type="PANTHER" id="PTHR10909:SF250">
    <property type="entry name" value="PEROXISOMAL ACYL-COENZYME A OXIDASE 1"/>
    <property type="match status" value="1"/>
</dbReference>
<dbReference type="GO" id="GO:0071949">
    <property type="term" value="F:FAD binding"/>
    <property type="evidence" value="ECO:0007669"/>
    <property type="project" value="InterPro"/>
</dbReference>
<dbReference type="SUPFAM" id="SSF56645">
    <property type="entry name" value="Acyl-CoA dehydrogenase NM domain-like"/>
    <property type="match status" value="1"/>
</dbReference>
<protein>
    <submittedName>
        <fullName evidence="6">Probable peroxisomal acyl-coenzyme A oxidase 1</fullName>
    </submittedName>
</protein>
<dbReference type="Gene3D" id="2.40.110.10">
    <property type="entry name" value="Butyryl-CoA Dehydrogenase, subunit A, domain 2"/>
    <property type="match status" value="1"/>
</dbReference>
<dbReference type="Proteomes" id="UP001054945">
    <property type="component" value="Unassembled WGS sequence"/>
</dbReference>
<dbReference type="GO" id="GO:0055088">
    <property type="term" value="P:lipid homeostasis"/>
    <property type="evidence" value="ECO:0007669"/>
    <property type="project" value="TreeGrafter"/>
</dbReference>
<reference evidence="6 7" key="1">
    <citation type="submission" date="2021-06" db="EMBL/GenBank/DDBJ databases">
        <title>Caerostris extrusa draft genome.</title>
        <authorList>
            <person name="Kono N."/>
            <person name="Arakawa K."/>
        </authorList>
    </citation>
    <scope>NUCLEOTIDE SEQUENCE [LARGE SCALE GENOMIC DNA]</scope>
</reference>
<dbReference type="AlphaFoldDB" id="A0AAV4V033"/>
<evidence type="ECO:0000313" key="6">
    <source>
        <dbReference type="EMBL" id="GIY63368.1"/>
    </source>
</evidence>
<dbReference type="GO" id="GO:0003997">
    <property type="term" value="F:acyl-CoA oxidase activity"/>
    <property type="evidence" value="ECO:0007669"/>
    <property type="project" value="InterPro"/>
</dbReference>
<evidence type="ECO:0000256" key="2">
    <source>
        <dbReference type="ARBA" id="ARBA00004846"/>
    </source>
</evidence>
<evidence type="ECO:0000256" key="3">
    <source>
        <dbReference type="ARBA" id="ARBA00022630"/>
    </source>
</evidence>
<evidence type="ECO:0000256" key="4">
    <source>
        <dbReference type="ARBA" id="ARBA00022827"/>
    </source>
</evidence>
<accession>A0AAV4V033</accession>
<name>A0AAV4V033_CAEEX</name>
<evidence type="ECO:0000259" key="5">
    <source>
        <dbReference type="Pfam" id="PF14749"/>
    </source>
</evidence>
<evidence type="ECO:0000313" key="7">
    <source>
        <dbReference type="Proteomes" id="UP001054945"/>
    </source>
</evidence>
<proteinExistence type="predicted"/>
<dbReference type="GO" id="GO:0005777">
    <property type="term" value="C:peroxisome"/>
    <property type="evidence" value="ECO:0007669"/>
    <property type="project" value="InterPro"/>
</dbReference>
<dbReference type="InterPro" id="IPR037069">
    <property type="entry name" value="AcylCoA_DH/ox_N_sf"/>
</dbReference>
<feature type="domain" description="Acyl-coenzyme A oxidase N-terminal" evidence="5">
    <location>
        <begin position="20"/>
        <end position="136"/>
    </location>
</feature>
<comment type="caution">
    <text evidence="6">The sequence shown here is derived from an EMBL/GenBank/DDBJ whole genome shotgun (WGS) entry which is preliminary data.</text>
</comment>
<dbReference type="Pfam" id="PF14749">
    <property type="entry name" value="Acyl-CoA_ox_N"/>
    <property type="match status" value="1"/>
</dbReference>
<comment type="cofactor">
    <cofactor evidence="1">
        <name>FAD</name>
        <dbReference type="ChEBI" id="CHEBI:57692"/>
    </cofactor>
</comment>